<dbReference type="GeneID" id="106168848"/>
<feature type="chain" id="PRO_5010328077" evidence="1">
    <location>
        <begin position="22"/>
        <end position="417"/>
    </location>
</feature>
<evidence type="ECO:0000313" key="4">
    <source>
        <dbReference type="RefSeq" id="XP_013403510.1"/>
    </source>
</evidence>
<dbReference type="PANTHER" id="PTHR34490:SF3">
    <property type="entry name" value="GALAXIN-LIKE ISOFORM X2"/>
    <property type="match status" value="1"/>
</dbReference>
<dbReference type="Pfam" id="PF24748">
    <property type="entry name" value="Galaxin_repeat"/>
    <property type="match status" value="2"/>
</dbReference>
<dbReference type="Proteomes" id="UP000085678">
    <property type="component" value="Unplaced"/>
</dbReference>
<dbReference type="AlphaFoldDB" id="A0A1S3IZ80"/>
<dbReference type="OrthoDB" id="6039249at2759"/>
<dbReference type="KEGG" id="lak:106168848"/>
<feature type="domain" description="Galaxin-like repeats" evidence="2">
    <location>
        <begin position="298"/>
        <end position="400"/>
    </location>
</feature>
<protein>
    <submittedName>
        <fullName evidence="4">Galaxin-2</fullName>
    </submittedName>
</protein>
<evidence type="ECO:0000313" key="3">
    <source>
        <dbReference type="Proteomes" id="UP000085678"/>
    </source>
</evidence>
<reference evidence="4" key="1">
    <citation type="submission" date="2025-08" db="UniProtKB">
        <authorList>
            <consortium name="RefSeq"/>
        </authorList>
    </citation>
    <scope>IDENTIFICATION</scope>
    <source>
        <tissue evidence="4">Gonads</tissue>
    </source>
</reference>
<dbReference type="InterPro" id="IPR056601">
    <property type="entry name" value="Galaxin_dom"/>
</dbReference>
<proteinExistence type="predicted"/>
<dbReference type="InterPro" id="IPR055284">
    <property type="entry name" value="Galaxin-like"/>
</dbReference>
<sequence length="417" mass="46578">MAKRMCLLVVGVLLLAGSSHESGFQGNKIVASLDIVPRETIPVVPSYSIQLDGPVTVNALSSASYYQSLSDPKRLPRTRCDRVNEYDTKSQACCGQSTTLPNGVRCCQGNVYNKAAQFCYRGVVHYYLDFNPIQQPRPKCGQYYYHYQDQACCAGKIYIPASQGCCNNVVFTYATQMCVGGQVREHNSYAPCPGFHTDHPSQYGCCNGVSYLYSTKGCCQGNVYDLDVSKCTKDTLTVHRDGKKRCGGQVYIQHNLSCCRGLLYDHNKQTCCEGRVLNATTMYCQEGRGLRYDKMVLCGAMQYDPTRFGCCHGDPFDPRHQGCCAYTVFWKDQYTCTNGYLYPVAADPVGSGNQMPYCDDEAFDPSKGKRCCGKLTYKTGFESCCGQNPYFRARQVCCESDNGQYFRRSRMVGCRSF</sequence>
<dbReference type="InParanoid" id="A0A1S3IZ80"/>
<accession>A0A1S3IZ80</accession>
<feature type="signal peptide" evidence="1">
    <location>
        <begin position="1"/>
        <end position="21"/>
    </location>
</feature>
<dbReference type="PANTHER" id="PTHR34490">
    <property type="entry name" value="PROTEIN CBG12054-RELATED"/>
    <property type="match status" value="1"/>
</dbReference>
<name>A0A1S3IZ80_LINAN</name>
<organism evidence="3 4">
    <name type="scientific">Lingula anatina</name>
    <name type="common">Brachiopod</name>
    <name type="synonym">Lingula unguis</name>
    <dbReference type="NCBI Taxonomy" id="7574"/>
    <lineage>
        <taxon>Eukaryota</taxon>
        <taxon>Metazoa</taxon>
        <taxon>Spiralia</taxon>
        <taxon>Lophotrochozoa</taxon>
        <taxon>Brachiopoda</taxon>
        <taxon>Linguliformea</taxon>
        <taxon>Lingulata</taxon>
        <taxon>Lingulida</taxon>
        <taxon>Linguloidea</taxon>
        <taxon>Lingulidae</taxon>
        <taxon>Lingula</taxon>
    </lineage>
</organism>
<keyword evidence="1" id="KW-0732">Signal</keyword>
<evidence type="ECO:0000256" key="1">
    <source>
        <dbReference type="SAM" id="SignalP"/>
    </source>
</evidence>
<dbReference type="RefSeq" id="XP_013403510.1">
    <property type="nucleotide sequence ID" value="XM_013548056.2"/>
</dbReference>
<keyword evidence="3" id="KW-1185">Reference proteome</keyword>
<evidence type="ECO:0000259" key="2">
    <source>
        <dbReference type="Pfam" id="PF24748"/>
    </source>
</evidence>
<feature type="domain" description="Galaxin-like repeats" evidence="2">
    <location>
        <begin position="164"/>
        <end position="286"/>
    </location>
</feature>
<gene>
    <name evidence="4" type="primary">LOC106168848</name>
</gene>